<evidence type="ECO:0000313" key="3">
    <source>
        <dbReference type="EMBL" id="NCD70345.1"/>
    </source>
</evidence>
<feature type="transmembrane region" description="Helical" evidence="1">
    <location>
        <begin position="190"/>
        <end position="207"/>
    </location>
</feature>
<feature type="domain" description="EamA" evidence="2">
    <location>
        <begin position="10"/>
        <end position="155"/>
    </location>
</feature>
<dbReference type="InterPro" id="IPR037185">
    <property type="entry name" value="EmrE-like"/>
</dbReference>
<reference evidence="3" key="2">
    <citation type="submission" date="2020-10" db="EMBL/GenBank/DDBJ databases">
        <title>Mucilaginibacter sp. nov., isolated from soil.</title>
        <authorList>
            <person name="Jeon C.O."/>
        </authorList>
    </citation>
    <scope>NUCLEOTIDE SEQUENCE</scope>
    <source>
        <strain evidence="3">R11</strain>
    </source>
</reference>
<dbReference type="EMBL" id="WWEO01000043">
    <property type="protein sequence ID" value="NCD70345.1"/>
    <property type="molecule type" value="Genomic_DNA"/>
</dbReference>
<dbReference type="PANTHER" id="PTHR22911:SF137">
    <property type="entry name" value="SOLUTE CARRIER FAMILY 35 MEMBER G2-RELATED"/>
    <property type="match status" value="1"/>
</dbReference>
<keyword evidence="1" id="KW-1133">Transmembrane helix</keyword>
<dbReference type="RefSeq" id="WP_166586327.1">
    <property type="nucleotide sequence ID" value="NZ_WWEO01000043.1"/>
</dbReference>
<keyword evidence="1" id="KW-0812">Transmembrane</keyword>
<reference evidence="3" key="1">
    <citation type="submission" date="2020-01" db="EMBL/GenBank/DDBJ databases">
        <authorList>
            <person name="Seo Y.L."/>
        </authorList>
    </citation>
    <scope>NUCLEOTIDE SEQUENCE</scope>
    <source>
        <strain evidence="3">R11</strain>
    </source>
</reference>
<feature type="transmembrane region" description="Helical" evidence="1">
    <location>
        <begin position="219"/>
        <end position="242"/>
    </location>
</feature>
<feature type="transmembrane region" description="Helical" evidence="1">
    <location>
        <begin position="41"/>
        <end position="60"/>
    </location>
</feature>
<name>A0A966DT71_9SPHI</name>
<evidence type="ECO:0000313" key="4">
    <source>
        <dbReference type="Proteomes" id="UP000638732"/>
    </source>
</evidence>
<dbReference type="InterPro" id="IPR000620">
    <property type="entry name" value="EamA_dom"/>
</dbReference>
<dbReference type="PANTHER" id="PTHR22911">
    <property type="entry name" value="ACYL-MALONYL CONDENSING ENZYME-RELATED"/>
    <property type="match status" value="1"/>
</dbReference>
<protein>
    <submittedName>
        <fullName evidence="3">EamA family transporter</fullName>
    </submittedName>
</protein>
<feature type="transmembrane region" description="Helical" evidence="1">
    <location>
        <begin position="162"/>
        <end position="178"/>
    </location>
</feature>
<keyword evidence="4" id="KW-1185">Reference proteome</keyword>
<gene>
    <name evidence="3" type="ORF">GSY63_13335</name>
</gene>
<feature type="domain" description="EamA" evidence="2">
    <location>
        <begin position="162"/>
        <end position="292"/>
    </location>
</feature>
<dbReference type="GO" id="GO:0016020">
    <property type="term" value="C:membrane"/>
    <property type="evidence" value="ECO:0007669"/>
    <property type="project" value="InterPro"/>
</dbReference>
<proteinExistence type="predicted"/>
<evidence type="ECO:0000259" key="2">
    <source>
        <dbReference type="Pfam" id="PF00892"/>
    </source>
</evidence>
<sequence>MKQKRASFIYLLAAIGAAFIWGFLTIPLKHLHHVGYASSQILYYRVFTSLIIIWIYNLVFRSKTISKDISTLKAMQPKQRSKALWLLFATGVMITGNWFSYIYVVNHISVKVAAFAYFICPLLTAGGGFLILKEQLSKVKVAGIVIALLSIVILSTGSVTDMLWSFVVAIFYAIYLIIQRVLTQFDKINMLALQLLISALMLLPFYSHEFNGLPQSSDFWINITVVAVLFTLIPLLLSLFALTGIPSSTLGITIYINPIMTFVVAFVYFHEAFDQSQLLGYILLLASVIVFNWGMIDNLFNRKKEIQTQLI</sequence>
<feature type="transmembrane region" description="Helical" evidence="1">
    <location>
        <begin position="110"/>
        <end position="132"/>
    </location>
</feature>
<evidence type="ECO:0000256" key="1">
    <source>
        <dbReference type="SAM" id="Phobius"/>
    </source>
</evidence>
<organism evidence="3 4">
    <name type="scientific">Mucilaginibacter agri</name>
    <dbReference type="NCBI Taxonomy" id="2695265"/>
    <lineage>
        <taxon>Bacteria</taxon>
        <taxon>Pseudomonadati</taxon>
        <taxon>Bacteroidota</taxon>
        <taxon>Sphingobacteriia</taxon>
        <taxon>Sphingobacteriales</taxon>
        <taxon>Sphingobacteriaceae</taxon>
        <taxon>Mucilaginibacter</taxon>
    </lineage>
</organism>
<feature type="transmembrane region" description="Helical" evidence="1">
    <location>
        <begin position="281"/>
        <end position="300"/>
    </location>
</feature>
<dbReference type="SUPFAM" id="SSF103481">
    <property type="entry name" value="Multidrug resistance efflux transporter EmrE"/>
    <property type="match status" value="2"/>
</dbReference>
<comment type="caution">
    <text evidence="3">The sequence shown here is derived from an EMBL/GenBank/DDBJ whole genome shotgun (WGS) entry which is preliminary data.</text>
</comment>
<feature type="transmembrane region" description="Helical" evidence="1">
    <location>
        <begin position="83"/>
        <end position="104"/>
    </location>
</feature>
<dbReference type="Proteomes" id="UP000638732">
    <property type="component" value="Unassembled WGS sequence"/>
</dbReference>
<feature type="transmembrane region" description="Helical" evidence="1">
    <location>
        <begin position="249"/>
        <end position="269"/>
    </location>
</feature>
<feature type="transmembrane region" description="Helical" evidence="1">
    <location>
        <begin position="7"/>
        <end position="26"/>
    </location>
</feature>
<accession>A0A966DT71</accession>
<dbReference type="AlphaFoldDB" id="A0A966DT71"/>
<keyword evidence="1" id="KW-0472">Membrane</keyword>
<dbReference type="Pfam" id="PF00892">
    <property type="entry name" value="EamA"/>
    <property type="match status" value="2"/>
</dbReference>
<feature type="transmembrane region" description="Helical" evidence="1">
    <location>
        <begin position="139"/>
        <end position="156"/>
    </location>
</feature>